<dbReference type="OrthoDB" id="9758333at2"/>
<dbReference type="InterPro" id="IPR055235">
    <property type="entry name" value="ASD1_cat"/>
</dbReference>
<evidence type="ECO:0000256" key="2">
    <source>
        <dbReference type="ARBA" id="ARBA00007186"/>
    </source>
</evidence>
<dbReference type="Pfam" id="PF06964">
    <property type="entry name" value="Alpha-L-AF_C"/>
    <property type="match status" value="1"/>
</dbReference>
<dbReference type="PANTHER" id="PTHR43576">
    <property type="entry name" value="ALPHA-L-ARABINOFURANOSIDASE C-RELATED"/>
    <property type="match status" value="1"/>
</dbReference>
<protein>
    <recommendedName>
        <fullName evidence="4">non-reducing end alpha-L-arabinofuranosidase</fullName>
        <ecNumber evidence="4">3.2.1.55</ecNumber>
    </recommendedName>
</protein>
<reference evidence="9 10" key="1">
    <citation type="submission" date="2016-10" db="EMBL/GenBank/DDBJ databases">
        <authorList>
            <person name="de Groot N.N."/>
        </authorList>
    </citation>
    <scope>NUCLEOTIDE SEQUENCE [LARGE SCALE GENOMIC DNA]</scope>
    <source>
        <strain evidence="9 10">DSM 19012</strain>
    </source>
</reference>
<evidence type="ECO:0000256" key="3">
    <source>
        <dbReference type="ARBA" id="ARBA00011165"/>
    </source>
</evidence>
<keyword evidence="5" id="KW-0378">Hydrolase</keyword>
<dbReference type="InParanoid" id="A0A1I2A2B1"/>
<accession>A0A1I2A2B1</accession>
<evidence type="ECO:0000313" key="10">
    <source>
        <dbReference type="Proteomes" id="UP000181976"/>
    </source>
</evidence>
<feature type="domain" description="Alpha-L-arabinofuranosidase C-terminal" evidence="8">
    <location>
        <begin position="318"/>
        <end position="508"/>
    </location>
</feature>
<dbReference type="SUPFAM" id="SSF51445">
    <property type="entry name" value="(Trans)glycosidases"/>
    <property type="match status" value="1"/>
</dbReference>
<comment type="catalytic activity">
    <reaction evidence="1">
        <text>Hydrolysis of terminal non-reducing alpha-L-arabinofuranoside residues in alpha-L-arabinosides.</text>
        <dbReference type="EC" id="3.2.1.55"/>
    </reaction>
</comment>
<evidence type="ECO:0000313" key="9">
    <source>
        <dbReference type="EMBL" id="SFE38061.1"/>
    </source>
</evidence>
<dbReference type="GO" id="GO:0000272">
    <property type="term" value="P:polysaccharide catabolic process"/>
    <property type="evidence" value="ECO:0007669"/>
    <property type="project" value="TreeGrafter"/>
</dbReference>
<dbReference type="AlphaFoldDB" id="A0A1I2A2B1"/>
<evidence type="ECO:0000259" key="8">
    <source>
        <dbReference type="SMART" id="SM00813"/>
    </source>
</evidence>
<dbReference type="STRING" id="385682.SAMN05444380_11099"/>
<evidence type="ECO:0000256" key="4">
    <source>
        <dbReference type="ARBA" id="ARBA00012670"/>
    </source>
</evidence>
<keyword evidence="6" id="KW-0119">Carbohydrate metabolism</keyword>
<dbReference type="EC" id="3.2.1.55" evidence="4"/>
<dbReference type="PANTHER" id="PTHR43576:SF2">
    <property type="entry name" value="INTRACELLULAR EXO-ALPHA-L-ARABINOFURANOSIDASE 2"/>
    <property type="match status" value="1"/>
</dbReference>
<dbReference type="InterPro" id="IPR013780">
    <property type="entry name" value="Glyco_hydro_b"/>
</dbReference>
<gene>
    <name evidence="9" type="ORF">SAMN05444380_11099</name>
</gene>
<evidence type="ECO:0000256" key="5">
    <source>
        <dbReference type="ARBA" id="ARBA00022801"/>
    </source>
</evidence>
<dbReference type="SUPFAM" id="SSF51011">
    <property type="entry name" value="Glycosyl hydrolase domain"/>
    <property type="match status" value="1"/>
</dbReference>
<evidence type="ECO:0000256" key="7">
    <source>
        <dbReference type="ARBA" id="ARBA00023295"/>
    </source>
</evidence>
<dbReference type="GO" id="GO:0046373">
    <property type="term" value="P:L-arabinose metabolic process"/>
    <property type="evidence" value="ECO:0007669"/>
    <property type="project" value="InterPro"/>
</dbReference>
<dbReference type="InterPro" id="IPR010720">
    <property type="entry name" value="Alpha-L-AF_C"/>
</dbReference>
<dbReference type="EMBL" id="FONA01000010">
    <property type="protein sequence ID" value="SFE38061.1"/>
    <property type="molecule type" value="Genomic_DNA"/>
</dbReference>
<dbReference type="SMART" id="SM00813">
    <property type="entry name" value="Alpha-L-AF_C"/>
    <property type="match status" value="1"/>
</dbReference>
<dbReference type="Pfam" id="PF22848">
    <property type="entry name" value="ASD1_dom"/>
    <property type="match status" value="1"/>
</dbReference>
<name>A0A1I2A2B1_9BACT</name>
<comment type="similarity">
    <text evidence="2">Belongs to the glycosyl hydrolase 51 family.</text>
</comment>
<keyword evidence="10" id="KW-1185">Reference proteome</keyword>
<proteinExistence type="inferred from homology"/>
<sequence length="515" mass="58462">MKLRQLIFTLSVIGLFHLPGATSQNKMTLDFDHATLTINKNIYGHFAEHLGRCIYDGIWVGPDSDIPNINGYRKDILEALKELNIPVLRWPGGCFADTYHWKDGVGPVENRPKIKNYFWGGVIEDNSFGTHEFLNLCEILGADPYVSVNVGSGTVEEMVEWIEYMTSDEDVPMANWRRENGREDPWDVKFLGIGNESWGCGGEMRPEYYSDLLRRYSLYANLYGQRKFKRIGCGANGTDYNWTDVVMSRAARHMDALSVHYYTIATGNWGNKSSATDFGEELYFSALKHSLHMDELISKHSAIMDKYDPQKRIPLMVDEWGIWTDPEPGSTPGFLYQQNSMRDALIAATTFDIFHKHCDRVQMANIAQMVNVLQAMILTKDDQMVLTPTYHIFNMYKVHQNATYIPVMLKCEDYKFGNETIPALSGTASQKDGKINISLSNLNPNESKTIEVDLEGAKVKNVTNAVILTAPQINSVNTFENPDVVKPEHFSDFRLKKEKLSVTLPPHSIVTLEIQ</sequence>
<organism evidence="9 10">
    <name type="scientific">Thermophagus xiamenensis</name>
    <dbReference type="NCBI Taxonomy" id="385682"/>
    <lineage>
        <taxon>Bacteria</taxon>
        <taxon>Pseudomonadati</taxon>
        <taxon>Bacteroidota</taxon>
        <taxon>Bacteroidia</taxon>
        <taxon>Marinilabiliales</taxon>
        <taxon>Marinilabiliaceae</taxon>
        <taxon>Thermophagus</taxon>
    </lineage>
</organism>
<keyword evidence="7" id="KW-0326">Glycosidase</keyword>
<dbReference type="eggNOG" id="COG3534">
    <property type="taxonomic scope" value="Bacteria"/>
</dbReference>
<dbReference type="GO" id="GO:0046556">
    <property type="term" value="F:alpha-L-arabinofuranosidase activity"/>
    <property type="evidence" value="ECO:0007669"/>
    <property type="project" value="UniProtKB-EC"/>
</dbReference>
<comment type="subunit">
    <text evidence="3">Homohexamer; trimer of dimers.</text>
</comment>
<dbReference type="Proteomes" id="UP000181976">
    <property type="component" value="Unassembled WGS sequence"/>
</dbReference>
<dbReference type="InterPro" id="IPR017853">
    <property type="entry name" value="GH"/>
</dbReference>
<dbReference type="Gene3D" id="2.60.40.1180">
    <property type="entry name" value="Golgi alpha-mannosidase II"/>
    <property type="match status" value="1"/>
</dbReference>
<evidence type="ECO:0000256" key="6">
    <source>
        <dbReference type="ARBA" id="ARBA00023277"/>
    </source>
</evidence>
<evidence type="ECO:0000256" key="1">
    <source>
        <dbReference type="ARBA" id="ARBA00001462"/>
    </source>
</evidence>
<dbReference type="Gene3D" id="3.20.20.80">
    <property type="entry name" value="Glycosidases"/>
    <property type="match status" value="1"/>
</dbReference>